<organism evidence="3 4">
    <name type="scientific">Microbacterium azadirachtae</name>
    <dbReference type="NCBI Taxonomy" id="582680"/>
    <lineage>
        <taxon>Bacteria</taxon>
        <taxon>Bacillati</taxon>
        <taxon>Actinomycetota</taxon>
        <taxon>Actinomycetes</taxon>
        <taxon>Micrococcales</taxon>
        <taxon>Microbacteriaceae</taxon>
        <taxon>Microbacterium</taxon>
    </lineage>
</organism>
<keyword evidence="1" id="KW-0812">Transmembrane</keyword>
<dbReference type="InterPro" id="IPR013823">
    <property type="entry name" value="Ribosomal_bL12_C"/>
</dbReference>
<dbReference type="EMBL" id="JYIT01000079">
    <property type="protein sequence ID" value="KJL21996.1"/>
    <property type="molecule type" value="Genomic_DNA"/>
</dbReference>
<feature type="transmembrane region" description="Helical" evidence="1">
    <location>
        <begin position="21"/>
        <end position="39"/>
    </location>
</feature>
<comment type="caution">
    <text evidence="3">The sequence shown here is derived from an EMBL/GenBank/DDBJ whole genome shotgun (WGS) entry which is preliminary data.</text>
</comment>
<keyword evidence="1" id="KW-1133">Transmembrane helix</keyword>
<sequence>MHDGPLEARAATAPYPGGMELWIWILLAVVIAALLVVIVTTMRAIRPKAPGPLDAGVAAPSLASPARPLSARDPRPAPPAALTPAVTARIDALVAAEQRISAIKVLREASGLSLREAKDRIDTWTPSAPAVRPAVTPPYPQAGSASDALARLSPEVRAEIGRLVAADQKISAIKLLREATGLGLKDSKDAVDAWR</sequence>
<evidence type="ECO:0000256" key="1">
    <source>
        <dbReference type="SAM" id="Phobius"/>
    </source>
</evidence>
<keyword evidence="3" id="KW-0687">Ribonucleoprotein</keyword>
<dbReference type="GO" id="GO:0006412">
    <property type="term" value="P:translation"/>
    <property type="evidence" value="ECO:0007669"/>
    <property type="project" value="InterPro"/>
</dbReference>
<dbReference type="AlphaFoldDB" id="A0A0F0KRX8"/>
<reference evidence="3 4" key="1">
    <citation type="submission" date="2015-02" db="EMBL/GenBank/DDBJ databases">
        <title>Draft genome sequences of ten Microbacterium spp. with emphasis on heavy metal contaminated environments.</title>
        <authorList>
            <person name="Corretto E."/>
        </authorList>
    </citation>
    <scope>NUCLEOTIDE SEQUENCE [LARGE SCALE GENOMIC DNA]</scope>
    <source>
        <strain evidence="3 4">DSM 23848</strain>
    </source>
</reference>
<gene>
    <name evidence="3" type="primary">rplL_2</name>
    <name evidence="3" type="ORF">RL72_02303</name>
</gene>
<dbReference type="GO" id="GO:0005840">
    <property type="term" value="C:ribosome"/>
    <property type="evidence" value="ECO:0007669"/>
    <property type="project" value="UniProtKB-KW"/>
</dbReference>
<protein>
    <submittedName>
        <fullName evidence="3">50S ribosomal protein L7/L12</fullName>
    </submittedName>
</protein>
<dbReference type="InterPro" id="IPR014719">
    <property type="entry name" value="Ribosomal_bL12_C/ClpS-like"/>
</dbReference>
<accession>A0A0F0KRX8</accession>
<evidence type="ECO:0000259" key="2">
    <source>
        <dbReference type="Pfam" id="PF00542"/>
    </source>
</evidence>
<dbReference type="Gene3D" id="3.30.1390.10">
    <property type="match status" value="2"/>
</dbReference>
<dbReference type="Pfam" id="PF00542">
    <property type="entry name" value="Ribosomal_L12"/>
    <property type="match status" value="1"/>
</dbReference>
<keyword evidence="1" id="KW-0472">Membrane</keyword>
<name>A0A0F0KRX8_9MICO</name>
<evidence type="ECO:0000313" key="3">
    <source>
        <dbReference type="EMBL" id="KJL21996.1"/>
    </source>
</evidence>
<dbReference type="GO" id="GO:0003735">
    <property type="term" value="F:structural constituent of ribosome"/>
    <property type="evidence" value="ECO:0007669"/>
    <property type="project" value="InterPro"/>
</dbReference>
<keyword evidence="3" id="KW-0689">Ribosomal protein</keyword>
<proteinExistence type="predicted"/>
<evidence type="ECO:0000313" key="4">
    <source>
        <dbReference type="Proteomes" id="UP000033448"/>
    </source>
</evidence>
<dbReference type="Proteomes" id="UP000033448">
    <property type="component" value="Unassembled WGS sequence"/>
</dbReference>
<keyword evidence="4" id="KW-1185">Reference proteome</keyword>
<dbReference type="PATRIC" id="fig|582680.7.peg.2351"/>
<feature type="domain" description="Large ribosomal subunit protein bL12 C-terminal" evidence="2">
    <location>
        <begin position="166"/>
        <end position="193"/>
    </location>
</feature>